<reference evidence="9 10" key="1">
    <citation type="submission" date="2019-04" db="EMBL/GenBank/DDBJ databases">
        <authorList>
            <consortium name="Wellcome Sanger Institute Data Sharing"/>
        </authorList>
    </citation>
    <scope>NUCLEOTIDE SEQUENCE [LARGE SCALE GENOMIC DNA]</scope>
</reference>
<dbReference type="GO" id="GO:0005737">
    <property type="term" value="C:cytoplasm"/>
    <property type="evidence" value="ECO:0007669"/>
    <property type="project" value="UniProtKB-SubCell"/>
</dbReference>
<dbReference type="GO" id="GO:0031122">
    <property type="term" value="P:cytoplasmic microtubule organization"/>
    <property type="evidence" value="ECO:0007669"/>
    <property type="project" value="TreeGrafter"/>
</dbReference>
<feature type="coiled-coil region" evidence="6">
    <location>
        <begin position="251"/>
        <end position="416"/>
    </location>
</feature>
<dbReference type="PANTHER" id="PTHR18947:SF31">
    <property type="entry name" value="PROTEIN DAPLE"/>
    <property type="match status" value="1"/>
</dbReference>
<dbReference type="GO" id="GO:0005085">
    <property type="term" value="F:guanyl-nucleotide exchange factor activity"/>
    <property type="evidence" value="ECO:0007669"/>
    <property type="project" value="UniProtKB-KW"/>
</dbReference>
<feature type="region of interest" description="Disordered" evidence="7">
    <location>
        <begin position="1928"/>
        <end position="1977"/>
    </location>
</feature>
<reference evidence="9" key="3">
    <citation type="submission" date="2025-09" db="UniProtKB">
        <authorList>
            <consortium name="Ensembl"/>
        </authorList>
    </citation>
    <scope>IDENTIFICATION</scope>
</reference>
<feature type="region of interest" description="Disordered" evidence="7">
    <location>
        <begin position="1804"/>
        <end position="1824"/>
    </location>
</feature>
<evidence type="ECO:0000256" key="7">
    <source>
        <dbReference type="SAM" id="MobiDB-lite"/>
    </source>
</evidence>
<evidence type="ECO:0000256" key="2">
    <source>
        <dbReference type="ARBA" id="ARBA00022490"/>
    </source>
</evidence>
<keyword evidence="4 6" id="KW-0175">Coiled coil</keyword>
<keyword evidence="10" id="KW-1185">Reference proteome</keyword>
<feature type="coiled-coil region" evidence="6">
    <location>
        <begin position="973"/>
        <end position="1102"/>
    </location>
</feature>
<feature type="region of interest" description="Disordered" evidence="7">
    <location>
        <begin position="1839"/>
        <end position="1912"/>
    </location>
</feature>
<evidence type="ECO:0000313" key="10">
    <source>
        <dbReference type="Proteomes" id="UP000694397"/>
    </source>
</evidence>
<feature type="compositionally biased region" description="Low complexity" evidence="7">
    <location>
        <begin position="1878"/>
        <end position="1892"/>
    </location>
</feature>
<evidence type="ECO:0000313" key="9">
    <source>
        <dbReference type="Ensembl" id="ENSSFOP00015003837.1"/>
    </source>
</evidence>
<dbReference type="Pfam" id="PF19047">
    <property type="entry name" value="HOOK_N"/>
    <property type="match status" value="1"/>
</dbReference>
<dbReference type="Gene3D" id="1.10.418.10">
    <property type="entry name" value="Calponin-like domain"/>
    <property type="match status" value="1"/>
</dbReference>
<feature type="compositionally biased region" description="Basic and acidic residues" evidence="7">
    <location>
        <begin position="1419"/>
        <end position="1428"/>
    </location>
</feature>
<protein>
    <submittedName>
        <fullName evidence="9">Coiled-coil domain containing 88C</fullName>
    </submittedName>
</protein>
<feature type="compositionally biased region" description="Polar residues" evidence="7">
    <location>
        <begin position="1579"/>
        <end position="1590"/>
    </location>
</feature>
<evidence type="ECO:0000256" key="5">
    <source>
        <dbReference type="ARBA" id="ARBA00061299"/>
    </source>
</evidence>
<dbReference type="GO" id="GO:0008017">
    <property type="term" value="F:microtubule binding"/>
    <property type="evidence" value="ECO:0007669"/>
    <property type="project" value="TreeGrafter"/>
</dbReference>
<dbReference type="GO" id="GO:0051959">
    <property type="term" value="F:dynein light intermediate chain binding"/>
    <property type="evidence" value="ECO:0007669"/>
    <property type="project" value="TreeGrafter"/>
</dbReference>
<organism evidence="9 10">
    <name type="scientific">Scleropages formosus</name>
    <name type="common">Asian bonytongue</name>
    <name type="synonym">Osteoglossum formosum</name>
    <dbReference type="NCBI Taxonomy" id="113540"/>
    <lineage>
        <taxon>Eukaryota</taxon>
        <taxon>Metazoa</taxon>
        <taxon>Chordata</taxon>
        <taxon>Craniata</taxon>
        <taxon>Vertebrata</taxon>
        <taxon>Euteleostomi</taxon>
        <taxon>Actinopterygii</taxon>
        <taxon>Neopterygii</taxon>
        <taxon>Teleostei</taxon>
        <taxon>Osteoglossocephala</taxon>
        <taxon>Osteoglossomorpha</taxon>
        <taxon>Osteoglossiformes</taxon>
        <taxon>Osteoglossidae</taxon>
        <taxon>Scleropages</taxon>
    </lineage>
</organism>
<dbReference type="OrthoDB" id="10254988at2759"/>
<feature type="region of interest" description="Disordered" evidence="7">
    <location>
        <begin position="1621"/>
        <end position="1656"/>
    </location>
</feature>
<evidence type="ECO:0000256" key="1">
    <source>
        <dbReference type="ARBA" id="ARBA00004496"/>
    </source>
</evidence>
<dbReference type="PANTHER" id="PTHR18947">
    <property type="entry name" value="HOOK PROTEINS"/>
    <property type="match status" value="1"/>
</dbReference>
<feature type="coiled-coil region" evidence="6">
    <location>
        <begin position="1131"/>
        <end position="1389"/>
    </location>
</feature>
<keyword evidence="2" id="KW-0963">Cytoplasm</keyword>
<feature type="coiled-coil region" evidence="6">
    <location>
        <begin position="459"/>
        <end position="577"/>
    </location>
</feature>
<feature type="coiled-coil region" evidence="6">
    <location>
        <begin position="607"/>
        <end position="949"/>
    </location>
</feature>
<feature type="compositionally biased region" description="Polar residues" evidence="7">
    <location>
        <begin position="1534"/>
        <end position="1560"/>
    </location>
</feature>
<feature type="domain" description="Calponin-homology (CH)" evidence="8">
    <location>
        <begin position="11"/>
        <end position="131"/>
    </location>
</feature>
<dbReference type="Ensembl" id="ENSSFOT00015003901.2">
    <property type="protein sequence ID" value="ENSSFOP00015003837.1"/>
    <property type="gene ID" value="ENSSFOG00015002524.2"/>
</dbReference>
<feature type="region of interest" description="Disordered" evidence="7">
    <location>
        <begin position="1700"/>
        <end position="1786"/>
    </location>
</feature>
<dbReference type="GO" id="GO:0005813">
    <property type="term" value="C:centrosome"/>
    <property type="evidence" value="ECO:0007669"/>
    <property type="project" value="TreeGrafter"/>
</dbReference>
<dbReference type="KEGG" id="sfm:108924079"/>
<gene>
    <name evidence="9" type="primary">CCDC88C</name>
    <name evidence="9" type="synonym">LOC108924079</name>
</gene>
<dbReference type="Proteomes" id="UP000694397">
    <property type="component" value="Chromosome 1"/>
</dbReference>
<feature type="compositionally biased region" description="Polar residues" evidence="7">
    <location>
        <begin position="1633"/>
        <end position="1645"/>
    </location>
</feature>
<accession>A0A8C9R3L5</accession>
<dbReference type="GeneTree" id="ENSGT00940000154785"/>
<feature type="region of interest" description="Disordered" evidence="7">
    <location>
        <begin position="1418"/>
        <end position="1460"/>
    </location>
</feature>
<dbReference type="GO" id="GO:0007165">
    <property type="term" value="P:signal transduction"/>
    <property type="evidence" value="ECO:0007669"/>
    <property type="project" value="UniProtKB-ARBA"/>
</dbReference>
<comment type="subcellular location">
    <subcellularLocation>
        <location evidence="1">Cytoplasm</location>
    </subcellularLocation>
</comment>
<dbReference type="SUPFAM" id="SSF116907">
    <property type="entry name" value="Hook domain"/>
    <property type="match status" value="1"/>
</dbReference>
<dbReference type="InterPro" id="IPR043936">
    <property type="entry name" value="HOOK_N"/>
</dbReference>
<dbReference type="InterPro" id="IPR036872">
    <property type="entry name" value="CH_dom_sf"/>
</dbReference>
<comment type="similarity">
    <text evidence="5">Belongs to the CCDC88 family.</text>
</comment>
<dbReference type="PROSITE" id="PS50021">
    <property type="entry name" value="CH"/>
    <property type="match status" value="1"/>
</dbReference>
<dbReference type="FunFam" id="1.10.418.10:FF:000035">
    <property type="entry name" value="girdin isoform X1"/>
    <property type="match status" value="1"/>
</dbReference>
<dbReference type="InterPro" id="IPR001715">
    <property type="entry name" value="CH_dom"/>
</dbReference>
<keyword evidence="3" id="KW-0344">Guanine-nucleotide releasing factor</keyword>
<reference evidence="9" key="2">
    <citation type="submission" date="2025-08" db="UniProtKB">
        <authorList>
            <consortium name="Ensembl"/>
        </authorList>
    </citation>
    <scope>IDENTIFICATION</scope>
</reference>
<evidence type="ECO:0000256" key="6">
    <source>
        <dbReference type="SAM" id="Coils"/>
    </source>
</evidence>
<feature type="region of interest" description="Disordered" evidence="7">
    <location>
        <begin position="221"/>
        <end position="242"/>
    </location>
</feature>
<evidence type="ECO:0000256" key="4">
    <source>
        <dbReference type="ARBA" id="ARBA00023054"/>
    </source>
</evidence>
<dbReference type="GO" id="GO:0030705">
    <property type="term" value="P:cytoskeleton-dependent intracellular transport"/>
    <property type="evidence" value="ECO:0007669"/>
    <property type="project" value="InterPro"/>
</dbReference>
<name>A0A8C9R3L5_SCLFO</name>
<feature type="compositionally biased region" description="Polar residues" evidence="7">
    <location>
        <begin position="1750"/>
        <end position="1764"/>
    </location>
</feature>
<evidence type="ECO:0000259" key="8">
    <source>
        <dbReference type="PROSITE" id="PS50021"/>
    </source>
</evidence>
<feature type="compositionally biased region" description="Low complexity" evidence="7">
    <location>
        <begin position="1591"/>
        <end position="1603"/>
    </location>
</feature>
<feature type="compositionally biased region" description="Basic and acidic residues" evidence="7">
    <location>
        <begin position="1947"/>
        <end position="1963"/>
    </location>
</feature>
<feature type="region of interest" description="Disordered" evidence="7">
    <location>
        <begin position="1534"/>
        <end position="1603"/>
    </location>
</feature>
<proteinExistence type="inferred from homology"/>
<dbReference type="Gene3D" id="1.10.287.1490">
    <property type="match status" value="1"/>
</dbReference>
<sequence>MDVTVSELMASFLDSPLVLWVKTCGPLSASSEDSLSVFMELVDGVFLHKVMTHIDPSPTNQRVNKNVNNDINLRVQNLNTVIRHIKNYYQECLQQLIVMNLPNVLTIAKDPLSEKAMEEMKKLLLLILGCAVQCERKEEFIEKIKSLDIETQAAIVAYIQEVTHNQENVLDLQWLEVSDLPSEELDPLSRTMAFHLRRLIDERDDCAEVIVELTQERDYLLSQQPPNPPPAREPDHSPQEGPITLLCREDRQHLAVELADSKAKLRRARQELEEKTEQLVDTRSELERLEVEMQKLKQENTQLLAEARSARVYRDELDALRERAARVDRLETELSRCREKLHDVHFYRTRVEELREDNLTLLETKALLEEQLAGARRRCDKLHELEKENLQLRSKLHDVEMERDTDKKRLEELLEENMLLEISQKQSMNESAHLGWELEQLAKNNDVNGACKSFVLELNESTSSQLLKLEKENQSLQSTIQELRQASLNTQESQLRALELEKENQGLSKKLERLQTLLEQERQTTQDMGNLGEELLKDKLKLERLLEAVQTEKCRQISELEVEKEQLSQTVTALRQRAQADSEARVREVERENRSLHQTISDTGSRLACLEAEKRQTIRELEQLRKQCEQAKDLEQKVAHLERSHEDLQKQAAGLQEAHIRVEALERENAGLEQDNCRLKKLADSAQNSALRLKVLEEEHRRQGEENLELQRTTESLKLAAAKVSQLQQENSELEREREELSLTVDSLRALAKKAERLELSYQGLNEENRQLRQSLEESAARAQALEQELHDAEAESQQLQRELEERRVAARRSEALEEQKQTLEQELGQLEKEKKQMEREVKRLRQQLEVKETALDESSLRLACLEKEARMREKELSCLKEASGKVKELERENKELQKLATIDKRTLATLREDLVNEKLKVQQQWNEMEKLSQELEKIGLNRERLLQEEHNCEDDKYKILETKIESTLKKTLEIREEKIQSLESRLEESSSLNLQLRTELTAVKKNLEALKQRQEEEEAHSRSIVLEDTASPKSPRLFQEKWETEEREATAELLKLKDRLIDIEKNNAALQTEKQLQKEQLRQLDAQNTQLNSQVLALQRQTAALQEHNTALHTQTAKLQVETSTLSSQSAALLAQNATLQGQAQTLEAEAEALLRQRDEAQAGREAALHDHERLLAVHERQAAEFEQLMSRHTALKSAQRSLEQEHRVLESKYEVLQTQKAAMEELESTLQRERESLGDEVRKNALLLGENQSLRGEMDRLMQTHVHLRQEYDGLQQHTKELKTSLNETQLELNSWQARYDQLKERHQSLDISFTKLENHCELLTRLKGNLEEENHHLMSQVQILAQQNQTLLEQTMESRELYHEEQKQYIDKLNTLRRQKEKLEEKIMDQYKFYDPTPKKRNHWVGAKALVRLMKPKKESSHERVQSSMDTVPLLSPPADCPEGPSLTLPPRQPRLSLDSVGAHSLEENHIHSPSITPNHNGRASDDSIVSSELDLRRTPGGSTDSVNSLEEILSRRRGVELGSLARSTSAIFTTPSGPTPASHQRQGTASQGFNSENDLHRRSPGIPVRRAHQSKAPQSASTAVTQNTSSSNSPVNSKESMCDNAITLSHETTASAVVNPHNDGGRSLLSCNGPRQKSLGRSTPHRPPSPGSEMVTLEEFLQETNVQSPTIVESNNQENLMCDFFNKAADLPAAGRCTSSKDGARMPTSYVTPTVKGMPLGDMEEGRTPRPGQSVKPSLRVPEATTAPSATPSPHAQTPPGQVGSGGVARSSHPHLSGCRGSSNLSRTFSLASADLLQSSGPGSYRHEGGASWPSGEDCPEDVVLRRPAVAARERPQSARLVGPLQQPTEVGCRPLDPRRLSFAPPKDTYSLEQLRPPSQHQSSSLSLCETGPGRRASPQVRPKPQHRAEVAMVTPVRAVPALKEEEQEEWQQVPQVDSPQLKMHEAGGRHMAGTEEQPKNTPVPPDPNGDPQTVWYEYGCV</sequence>
<evidence type="ECO:0000256" key="3">
    <source>
        <dbReference type="ARBA" id="ARBA00022658"/>
    </source>
</evidence>